<dbReference type="PRINTS" id="PR00363">
    <property type="entry name" value="CYTOCHROMEB5"/>
</dbReference>
<comment type="similarity">
    <text evidence="4 5">Belongs to the cytochrome b5 family.</text>
</comment>
<proteinExistence type="inferred from homology"/>
<reference evidence="7 8" key="1">
    <citation type="submission" date="2023-04" db="EMBL/GenBank/DDBJ databases">
        <title>Genome of Basidiobolus ranarum AG-B5.</title>
        <authorList>
            <person name="Stajich J.E."/>
            <person name="Carter-House D."/>
            <person name="Gryganskyi A."/>
        </authorList>
    </citation>
    <scope>NUCLEOTIDE SEQUENCE [LARGE SCALE GENOMIC DNA]</scope>
    <source>
        <strain evidence="7 8">AG-B5</strain>
    </source>
</reference>
<organism evidence="7 8">
    <name type="scientific">Basidiobolus ranarum</name>
    <dbReference type="NCBI Taxonomy" id="34480"/>
    <lineage>
        <taxon>Eukaryota</taxon>
        <taxon>Fungi</taxon>
        <taxon>Fungi incertae sedis</taxon>
        <taxon>Zoopagomycota</taxon>
        <taxon>Entomophthoromycotina</taxon>
        <taxon>Basidiobolomycetes</taxon>
        <taxon>Basidiobolales</taxon>
        <taxon>Basidiobolaceae</taxon>
        <taxon>Basidiobolus</taxon>
    </lineage>
</organism>
<evidence type="ECO:0000256" key="4">
    <source>
        <dbReference type="ARBA" id="ARBA00038168"/>
    </source>
</evidence>
<dbReference type="Pfam" id="PF00173">
    <property type="entry name" value="Cyt-b5"/>
    <property type="match status" value="1"/>
</dbReference>
<evidence type="ECO:0000259" key="6">
    <source>
        <dbReference type="PROSITE" id="PS50255"/>
    </source>
</evidence>
<dbReference type="InterPro" id="IPR001199">
    <property type="entry name" value="Cyt_B5-like_heme/steroid-bd"/>
</dbReference>
<name>A0ABR2VVI4_9FUNG</name>
<dbReference type="SUPFAM" id="SSF55856">
    <property type="entry name" value="Cytochrome b5-like heme/steroid binding domain"/>
    <property type="match status" value="1"/>
</dbReference>
<keyword evidence="1 5" id="KW-0349">Heme</keyword>
<comment type="caution">
    <text evidence="7">The sequence shown here is derived from an EMBL/GenBank/DDBJ whole genome shotgun (WGS) entry which is preliminary data.</text>
</comment>
<dbReference type="PROSITE" id="PS00191">
    <property type="entry name" value="CYTOCHROME_B5_1"/>
    <property type="match status" value="1"/>
</dbReference>
<keyword evidence="3 5" id="KW-0408">Iron</keyword>
<dbReference type="PROSITE" id="PS50255">
    <property type="entry name" value="CYTOCHROME_B5_2"/>
    <property type="match status" value="1"/>
</dbReference>
<dbReference type="InterPro" id="IPR036400">
    <property type="entry name" value="Cyt_B5-like_heme/steroid_sf"/>
</dbReference>
<keyword evidence="2 5" id="KW-0479">Metal-binding</keyword>
<dbReference type="InterPro" id="IPR018506">
    <property type="entry name" value="Cyt_B5_heme-BS"/>
</dbReference>
<dbReference type="PANTHER" id="PTHR19359">
    <property type="entry name" value="CYTOCHROME B5"/>
    <property type="match status" value="1"/>
</dbReference>
<dbReference type="Gene3D" id="3.10.120.10">
    <property type="entry name" value="Cytochrome b5-like heme/steroid binding domain"/>
    <property type="match status" value="1"/>
</dbReference>
<dbReference type="InterPro" id="IPR050668">
    <property type="entry name" value="Cytochrome_b5"/>
</dbReference>
<protein>
    <recommendedName>
        <fullName evidence="6">Cytochrome b5 heme-binding domain-containing protein</fullName>
    </recommendedName>
</protein>
<evidence type="ECO:0000256" key="5">
    <source>
        <dbReference type="RuleBase" id="RU362121"/>
    </source>
</evidence>
<feature type="domain" description="Cytochrome b5 heme-binding" evidence="6">
    <location>
        <begin position="44"/>
        <end position="122"/>
    </location>
</feature>
<dbReference type="EMBL" id="JASJQH010007594">
    <property type="protein sequence ID" value="KAK9703997.1"/>
    <property type="molecule type" value="Genomic_DNA"/>
</dbReference>
<evidence type="ECO:0000256" key="3">
    <source>
        <dbReference type="ARBA" id="ARBA00023004"/>
    </source>
</evidence>
<keyword evidence="8" id="KW-1185">Reference proteome</keyword>
<dbReference type="SMART" id="SM01117">
    <property type="entry name" value="Cyt-b5"/>
    <property type="match status" value="1"/>
</dbReference>
<evidence type="ECO:0000256" key="2">
    <source>
        <dbReference type="ARBA" id="ARBA00022723"/>
    </source>
</evidence>
<evidence type="ECO:0000313" key="7">
    <source>
        <dbReference type="EMBL" id="KAK9703997.1"/>
    </source>
</evidence>
<evidence type="ECO:0000256" key="1">
    <source>
        <dbReference type="ARBA" id="ARBA00022617"/>
    </source>
</evidence>
<dbReference type="PANTHER" id="PTHR19359:SF14">
    <property type="entry name" value="CYTOCHROME B5 A"/>
    <property type="match status" value="1"/>
</dbReference>
<sequence>MVGLTYNLKCFPKNEITKGQVQMAEKKIGDIKKTLNWGKPLTELPQYTMKEYEEKAKEGYNWILVNGIIHDVDDFIEDHPGGQALIRSGIGKDATDAFYGGVYDHSNGAKNLITTMRVGVIQGTKEE</sequence>
<accession>A0ABR2VVI4</accession>
<dbReference type="Proteomes" id="UP001479436">
    <property type="component" value="Unassembled WGS sequence"/>
</dbReference>
<evidence type="ECO:0000313" key="8">
    <source>
        <dbReference type="Proteomes" id="UP001479436"/>
    </source>
</evidence>
<gene>
    <name evidence="7" type="ORF">K7432_010430</name>
</gene>